<dbReference type="Gene3D" id="3.30.160.390">
    <property type="entry name" value="Integrase, DNA-binding domain"/>
    <property type="match status" value="1"/>
</dbReference>
<dbReference type="PROSITE" id="PS51900">
    <property type="entry name" value="CB"/>
    <property type="match status" value="1"/>
</dbReference>
<dbReference type="Gene3D" id="1.10.150.130">
    <property type="match status" value="1"/>
</dbReference>
<proteinExistence type="inferred from homology"/>
<sequence length="206" mass="23019">PTTGKRVREYIGAYPALRLADAREKAAQRKTLVAQGVSPDAASVLLQEQAETPTTVGDLYDTWYSKHVDRNRSSESDKASIKSRFENYVRPRIGDIPLSKIRRGQLMVVIDAARDANRMRTANLLLGELGQMFRYAAAREWIQGDPTAAITRKDAGGQDKESDRVLDDAEIVLLRDILATPPESKSRYYTATRRVLPIHSGPFGYL</sequence>
<dbReference type="InterPro" id="IPR053876">
    <property type="entry name" value="Phage_int_M"/>
</dbReference>
<evidence type="ECO:0000256" key="4">
    <source>
        <dbReference type="PROSITE-ProRule" id="PRU01248"/>
    </source>
</evidence>
<dbReference type="eggNOG" id="COG0582">
    <property type="taxonomic scope" value="Bacteria"/>
</dbReference>
<feature type="non-terminal residue" evidence="6">
    <location>
        <position position="1"/>
    </location>
</feature>
<protein>
    <recommendedName>
        <fullName evidence="5">Core-binding (CB) domain-containing protein</fullName>
    </recommendedName>
</protein>
<keyword evidence="2" id="KW-0229">DNA integration</keyword>
<evidence type="ECO:0000313" key="7">
    <source>
        <dbReference type="Proteomes" id="UP000004510"/>
    </source>
</evidence>
<name>D4XHE6_9BURK</name>
<dbReference type="InterPro" id="IPR038488">
    <property type="entry name" value="Integrase_DNA-bd_sf"/>
</dbReference>
<evidence type="ECO:0000256" key="3">
    <source>
        <dbReference type="ARBA" id="ARBA00023125"/>
    </source>
</evidence>
<comment type="similarity">
    <text evidence="1">Belongs to the 'phage' integrase family.</text>
</comment>
<dbReference type="GO" id="GO:0015074">
    <property type="term" value="P:DNA integration"/>
    <property type="evidence" value="ECO:0007669"/>
    <property type="project" value="UniProtKB-KW"/>
</dbReference>
<reference evidence="7" key="1">
    <citation type="submission" date="2010-03" db="EMBL/GenBank/DDBJ databases">
        <title>Complete sequence of Mobiluncus curtisii ATCC 43063.</title>
        <authorList>
            <person name="Muzny D."/>
            <person name="Qin X."/>
            <person name="Deng J."/>
            <person name="Jiang H."/>
            <person name="Liu Y."/>
            <person name="Qu J."/>
            <person name="Song X.-Z."/>
            <person name="Zhang L."/>
            <person name="Thornton R."/>
            <person name="Coyle M."/>
            <person name="Francisco L."/>
            <person name="Jackson L."/>
            <person name="Javaid M."/>
            <person name="Korchina V."/>
            <person name="Kovar C."/>
            <person name="Mata R."/>
            <person name="Mathew T."/>
            <person name="Ngo R."/>
            <person name="Nguyen L."/>
            <person name="Nguyen N."/>
            <person name="Okwuonu G."/>
            <person name="Ongeri F."/>
            <person name="Pham C."/>
            <person name="Simmons D."/>
            <person name="Wilczek-Boney K."/>
            <person name="Hale W."/>
            <person name="Jakkamsetti A."/>
            <person name="Pham P."/>
            <person name="Ruth R."/>
            <person name="San Lucas F."/>
            <person name="Warren J."/>
            <person name="Zhang J."/>
            <person name="Zhao Z."/>
            <person name="Zhou C."/>
            <person name="Zhu D."/>
            <person name="Lee S."/>
            <person name="Bess C."/>
            <person name="Blankenburg K."/>
            <person name="Forbes L."/>
            <person name="Fu Q."/>
            <person name="Gubbala S."/>
            <person name="Hirani K."/>
            <person name="Jayaseelan J.C."/>
            <person name="Lara F."/>
            <person name="Munidasa M."/>
            <person name="Palculict T."/>
            <person name="Patil S."/>
            <person name="Pu L.-L."/>
            <person name="Saada N."/>
            <person name="Tang L."/>
            <person name="Weissenberger G."/>
            <person name="Zhu Y."/>
            <person name="Hemphill L."/>
            <person name="Shang Y."/>
            <person name="Youmans B."/>
            <person name="Ayvaz T."/>
            <person name="Ross M."/>
            <person name="Santibanez J."/>
            <person name="Aqrawi P."/>
            <person name="Gross S."/>
            <person name="Joshi V."/>
            <person name="Fowler G."/>
            <person name="Nazareth L."/>
            <person name="Reid J."/>
            <person name="Worley K."/>
            <person name="Petrosino J."/>
            <person name="Highlander S."/>
            <person name="Gibbs R."/>
            <person name="Gibbs R."/>
        </authorList>
    </citation>
    <scope>NUCLEOTIDE SEQUENCE [LARGE SCALE GENOMIC DNA]</scope>
    <source>
        <strain evidence="7">ATCC 43553</strain>
    </source>
</reference>
<dbReference type="Pfam" id="PF13356">
    <property type="entry name" value="Arm-DNA-bind_3"/>
    <property type="match status" value="1"/>
</dbReference>
<accession>D4XHE6</accession>
<dbReference type="Proteomes" id="UP000004510">
    <property type="component" value="Unassembled WGS sequence"/>
</dbReference>
<evidence type="ECO:0000259" key="5">
    <source>
        <dbReference type="PROSITE" id="PS51900"/>
    </source>
</evidence>
<dbReference type="InterPro" id="IPR025166">
    <property type="entry name" value="Integrase_DNA_bind_dom"/>
</dbReference>
<dbReference type="PANTHER" id="PTHR30629">
    <property type="entry name" value="PROPHAGE INTEGRASE"/>
    <property type="match status" value="1"/>
</dbReference>
<comment type="caution">
    <text evidence="6">The sequence shown here is derived from an EMBL/GenBank/DDBJ whole genome shotgun (WGS) entry which is preliminary data.</text>
</comment>
<evidence type="ECO:0000256" key="1">
    <source>
        <dbReference type="ARBA" id="ARBA00008857"/>
    </source>
</evidence>
<dbReference type="GO" id="GO:0003677">
    <property type="term" value="F:DNA binding"/>
    <property type="evidence" value="ECO:0007669"/>
    <property type="project" value="UniProtKB-UniRule"/>
</dbReference>
<dbReference type="Pfam" id="PF22022">
    <property type="entry name" value="Phage_int_M"/>
    <property type="match status" value="1"/>
</dbReference>
<dbReference type="HOGENOM" id="CLU_1328748_0_0_4"/>
<evidence type="ECO:0000256" key="2">
    <source>
        <dbReference type="ARBA" id="ARBA00022908"/>
    </source>
</evidence>
<dbReference type="EMBL" id="ADMS01000115">
    <property type="protein sequence ID" value="EFF73707.1"/>
    <property type="molecule type" value="Genomic_DNA"/>
</dbReference>
<dbReference type="RefSeq" id="WP_006221040.1">
    <property type="nucleotide sequence ID" value="NZ_GG770409.1"/>
</dbReference>
<dbReference type="InterPro" id="IPR010998">
    <property type="entry name" value="Integrase_recombinase_N"/>
</dbReference>
<dbReference type="InterPro" id="IPR044068">
    <property type="entry name" value="CB"/>
</dbReference>
<dbReference type="InterPro" id="IPR011010">
    <property type="entry name" value="DNA_brk_join_enz"/>
</dbReference>
<gene>
    <name evidence="6" type="ORF">HMPREF0004_4893</name>
</gene>
<dbReference type="InterPro" id="IPR050808">
    <property type="entry name" value="Phage_Integrase"/>
</dbReference>
<keyword evidence="3 4" id="KW-0238">DNA-binding</keyword>
<feature type="domain" description="Core-binding (CB)" evidence="5">
    <location>
        <begin position="54"/>
        <end position="137"/>
    </location>
</feature>
<organism evidence="6 7">
    <name type="scientific">Achromobacter piechaudii ATCC 43553</name>
    <dbReference type="NCBI Taxonomy" id="742159"/>
    <lineage>
        <taxon>Bacteria</taxon>
        <taxon>Pseudomonadati</taxon>
        <taxon>Pseudomonadota</taxon>
        <taxon>Betaproteobacteria</taxon>
        <taxon>Burkholderiales</taxon>
        <taxon>Alcaligenaceae</taxon>
        <taxon>Achromobacter</taxon>
    </lineage>
</organism>
<dbReference type="PANTHER" id="PTHR30629:SF2">
    <property type="entry name" value="PROPHAGE INTEGRASE INTS-RELATED"/>
    <property type="match status" value="1"/>
</dbReference>
<evidence type="ECO:0000313" key="6">
    <source>
        <dbReference type="EMBL" id="EFF73707.1"/>
    </source>
</evidence>
<dbReference type="SUPFAM" id="SSF56349">
    <property type="entry name" value="DNA breaking-rejoining enzymes"/>
    <property type="match status" value="1"/>
</dbReference>
<dbReference type="AlphaFoldDB" id="D4XHE6"/>